<reference evidence="1 2" key="1">
    <citation type="submission" date="2020-05" db="EMBL/GenBank/DDBJ databases">
        <title>The draft genome sequence of Maribacter arenosus CAU 1321.</title>
        <authorList>
            <person name="Mu L."/>
        </authorList>
    </citation>
    <scope>NUCLEOTIDE SEQUENCE [LARGE SCALE GENOMIC DNA]</scope>
    <source>
        <strain evidence="1 2">CAU 1321</strain>
    </source>
</reference>
<dbReference type="RefSeq" id="WP_188313795.1">
    <property type="nucleotide sequence ID" value="NZ_JABTCG010000003.1"/>
</dbReference>
<name>A0ABR7VE93_9FLAO</name>
<organism evidence="1 2">
    <name type="scientific">Maribacter arenosus</name>
    <dbReference type="NCBI Taxonomy" id="1854708"/>
    <lineage>
        <taxon>Bacteria</taxon>
        <taxon>Pseudomonadati</taxon>
        <taxon>Bacteroidota</taxon>
        <taxon>Flavobacteriia</taxon>
        <taxon>Flavobacteriales</taxon>
        <taxon>Flavobacteriaceae</taxon>
        <taxon>Maribacter</taxon>
    </lineage>
</organism>
<protein>
    <recommendedName>
        <fullName evidence="3">Glycine dehydrogenase</fullName>
    </recommendedName>
</protein>
<evidence type="ECO:0000313" key="1">
    <source>
        <dbReference type="EMBL" id="MBD0850648.1"/>
    </source>
</evidence>
<proteinExistence type="predicted"/>
<gene>
    <name evidence="1" type="ORF">HPE63_08210</name>
</gene>
<dbReference type="EMBL" id="JABTCG010000003">
    <property type="protein sequence ID" value="MBD0850648.1"/>
    <property type="molecule type" value="Genomic_DNA"/>
</dbReference>
<dbReference type="Proteomes" id="UP000598350">
    <property type="component" value="Unassembled WGS sequence"/>
</dbReference>
<comment type="caution">
    <text evidence="1">The sequence shown here is derived from an EMBL/GenBank/DDBJ whole genome shotgun (WGS) entry which is preliminary data.</text>
</comment>
<evidence type="ECO:0000313" key="2">
    <source>
        <dbReference type="Proteomes" id="UP000598350"/>
    </source>
</evidence>
<evidence type="ECO:0008006" key="3">
    <source>
        <dbReference type="Google" id="ProtNLM"/>
    </source>
</evidence>
<sequence length="75" mass="8701">MISCEKAAIICNKKQYNEATFYEKLQLIFHLLICKTCAKFSKENAKLTSLCKKAPLCCLPEKEKVEMKKELQEKI</sequence>
<accession>A0ABR7VE93</accession>
<keyword evidence="2" id="KW-1185">Reference proteome</keyword>